<dbReference type="Proteomes" id="UP000772434">
    <property type="component" value="Unassembled WGS sequence"/>
</dbReference>
<gene>
    <name evidence="2" type="ORF">BDP27DRAFT_1311061</name>
</gene>
<accession>A0A9P5QAT5</accession>
<dbReference type="SUPFAM" id="SSF81383">
    <property type="entry name" value="F-box domain"/>
    <property type="match status" value="1"/>
</dbReference>
<dbReference type="AlphaFoldDB" id="A0A9P5QAT5"/>
<reference evidence="2" key="1">
    <citation type="submission" date="2020-11" db="EMBL/GenBank/DDBJ databases">
        <authorList>
            <consortium name="DOE Joint Genome Institute"/>
            <person name="Ahrendt S."/>
            <person name="Riley R."/>
            <person name="Andreopoulos W."/>
            <person name="Labutti K."/>
            <person name="Pangilinan J."/>
            <person name="Ruiz-Duenas F.J."/>
            <person name="Barrasa J.M."/>
            <person name="Sanchez-Garcia M."/>
            <person name="Camarero S."/>
            <person name="Miyauchi S."/>
            <person name="Serrano A."/>
            <person name="Linde D."/>
            <person name="Babiker R."/>
            <person name="Drula E."/>
            <person name="Ayuso-Fernandez I."/>
            <person name="Pacheco R."/>
            <person name="Padilla G."/>
            <person name="Ferreira P."/>
            <person name="Barriuso J."/>
            <person name="Kellner H."/>
            <person name="Castanera R."/>
            <person name="Alfaro M."/>
            <person name="Ramirez L."/>
            <person name="Pisabarro A.G."/>
            <person name="Kuo A."/>
            <person name="Tritt A."/>
            <person name="Lipzen A."/>
            <person name="He G."/>
            <person name="Yan M."/>
            <person name="Ng V."/>
            <person name="Cullen D."/>
            <person name="Martin F."/>
            <person name="Rosso M.-N."/>
            <person name="Henrissat B."/>
            <person name="Hibbett D."/>
            <person name="Martinez A.T."/>
            <person name="Grigoriev I.V."/>
        </authorList>
    </citation>
    <scope>NUCLEOTIDE SEQUENCE</scope>
    <source>
        <strain evidence="2">AH 40177</strain>
    </source>
</reference>
<dbReference type="OrthoDB" id="2688364at2759"/>
<dbReference type="InterPro" id="IPR036047">
    <property type="entry name" value="F-box-like_dom_sf"/>
</dbReference>
<dbReference type="EMBL" id="JADNRY010000002">
    <property type="protein sequence ID" value="KAF9078260.1"/>
    <property type="molecule type" value="Genomic_DNA"/>
</dbReference>
<dbReference type="PROSITE" id="PS50181">
    <property type="entry name" value="FBOX"/>
    <property type="match status" value="1"/>
</dbReference>
<evidence type="ECO:0000313" key="2">
    <source>
        <dbReference type="EMBL" id="KAF9078260.1"/>
    </source>
</evidence>
<proteinExistence type="predicted"/>
<protein>
    <recommendedName>
        <fullName evidence="1">F-box domain-containing protein</fullName>
    </recommendedName>
</protein>
<sequence length="438" mass="49643">MSSFLVELPDDVLFNIVKFLELPDIFSARTTCKVFQAITMDRHIWTEMYKRSNDDFLPVVELPSQTVGDLERLLLRSHRLNTTLWINHATAKALFTQSRSLDIRNCTDLGLYKGRFLVLRHPKNAIRIYDLQATKHSEIFRYNAVEGEELEIVYNRSQGDLINDSFFLVFKTLHKCTILGISPSGVITLCKLPDFGCEISLNSIFMSNEYVIAETSNRAKVLVASLISKKVFTIFSGLPPGFCLYTVIFLPGGYAFIHFLPNRPTAVHYLAFYCLKRPVVDGTHLHPTHDGFLAQNNLFKITLLSWDISGSTRSIWLLTHLYGRQVQPLQIELRTEGSLATRPVSAWPVMIYDLHMNLNLAGGKALGVARQRNKNQLKEHWVLCDIHIDSKGEPIIRTAKVDCPGDCEISTVLASVDVPRGVMAYLLRNKIYILDLGV</sequence>
<organism evidence="2 3">
    <name type="scientific">Rhodocollybia butyracea</name>
    <dbReference type="NCBI Taxonomy" id="206335"/>
    <lineage>
        <taxon>Eukaryota</taxon>
        <taxon>Fungi</taxon>
        <taxon>Dikarya</taxon>
        <taxon>Basidiomycota</taxon>
        <taxon>Agaricomycotina</taxon>
        <taxon>Agaricomycetes</taxon>
        <taxon>Agaricomycetidae</taxon>
        <taxon>Agaricales</taxon>
        <taxon>Marasmiineae</taxon>
        <taxon>Omphalotaceae</taxon>
        <taxon>Rhodocollybia</taxon>
    </lineage>
</organism>
<keyword evidence="3" id="KW-1185">Reference proteome</keyword>
<dbReference type="Gene3D" id="1.20.1280.50">
    <property type="match status" value="1"/>
</dbReference>
<feature type="domain" description="F-box" evidence="1">
    <location>
        <begin position="2"/>
        <end position="48"/>
    </location>
</feature>
<comment type="caution">
    <text evidence="2">The sequence shown here is derived from an EMBL/GenBank/DDBJ whole genome shotgun (WGS) entry which is preliminary data.</text>
</comment>
<evidence type="ECO:0000313" key="3">
    <source>
        <dbReference type="Proteomes" id="UP000772434"/>
    </source>
</evidence>
<dbReference type="Pfam" id="PF12937">
    <property type="entry name" value="F-box-like"/>
    <property type="match status" value="1"/>
</dbReference>
<dbReference type="SMART" id="SM00256">
    <property type="entry name" value="FBOX"/>
    <property type="match status" value="1"/>
</dbReference>
<dbReference type="InterPro" id="IPR001810">
    <property type="entry name" value="F-box_dom"/>
</dbReference>
<name>A0A9P5QAT5_9AGAR</name>
<evidence type="ECO:0000259" key="1">
    <source>
        <dbReference type="PROSITE" id="PS50181"/>
    </source>
</evidence>